<dbReference type="RefSeq" id="WP_160625178.1">
    <property type="nucleotide sequence ID" value="NZ_WUUQ01000002.1"/>
</dbReference>
<name>A0A6N8U6E1_9FIRM</name>
<keyword evidence="1" id="KW-0812">Transmembrane</keyword>
<organism evidence="2 3">
    <name type="scientific">Copranaerobaculum intestinale</name>
    <dbReference type="NCBI Taxonomy" id="2692629"/>
    <lineage>
        <taxon>Bacteria</taxon>
        <taxon>Bacillati</taxon>
        <taxon>Bacillota</taxon>
        <taxon>Erysipelotrichia</taxon>
        <taxon>Erysipelotrichales</taxon>
        <taxon>Erysipelotrichaceae</taxon>
        <taxon>Copranaerobaculum</taxon>
    </lineage>
</organism>
<keyword evidence="1" id="KW-0472">Membrane</keyword>
<proteinExistence type="predicted"/>
<reference evidence="2 3" key="2">
    <citation type="submission" date="2020-01" db="EMBL/GenBank/DDBJ databases">
        <title>Clostridiaceae sp. nov. isolated from the gut of human by culturomics.</title>
        <authorList>
            <person name="Chang Y."/>
        </authorList>
    </citation>
    <scope>NUCLEOTIDE SEQUENCE [LARGE SCALE GENOMIC DNA]</scope>
    <source>
        <strain evidence="2 3">DONG20-135</strain>
    </source>
</reference>
<gene>
    <name evidence="2" type="ORF">GSF08_07430</name>
</gene>
<keyword evidence="3" id="KW-1185">Reference proteome</keyword>
<evidence type="ECO:0000256" key="1">
    <source>
        <dbReference type="SAM" id="Phobius"/>
    </source>
</evidence>
<sequence>MRKFNNNGFALIEICIFMLGIVIAVSITAAAVQGYSHVERLKLISHEEEELKAIYAE</sequence>
<dbReference type="AlphaFoldDB" id="A0A6N8U6E1"/>
<feature type="transmembrane region" description="Helical" evidence="1">
    <location>
        <begin position="9"/>
        <end position="32"/>
    </location>
</feature>
<comment type="caution">
    <text evidence="2">The sequence shown here is derived from an EMBL/GenBank/DDBJ whole genome shotgun (WGS) entry which is preliminary data.</text>
</comment>
<evidence type="ECO:0000313" key="2">
    <source>
        <dbReference type="EMBL" id="MXQ73768.1"/>
    </source>
</evidence>
<reference evidence="2 3" key="1">
    <citation type="submission" date="2019-12" db="EMBL/GenBank/DDBJ databases">
        <authorList>
            <person name="Yang R."/>
        </authorList>
    </citation>
    <scope>NUCLEOTIDE SEQUENCE [LARGE SCALE GENOMIC DNA]</scope>
    <source>
        <strain evidence="2 3">DONG20-135</strain>
    </source>
</reference>
<evidence type="ECO:0000313" key="3">
    <source>
        <dbReference type="Proteomes" id="UP000434036"/>
    </source>
</evidence>
<keyword evidence="1" id="KW-1133">Transmembrane helix</keyword>
<dbReference type="EMBL" id="WUUQ01000002">
    <property type="protein sequence ID" value="MXQ73768.1"/>
    <property type="molecule type" value="Genomic_DNA"/>
</dbReference>
<dbReference type="Proteomes" id="UP000434036">
    <property type="component" value="Unassembled WGS sequence"/>
</dbReference>
<protein>
    <submittedName>
        <fullName evidence="2">Uncharacterized protein</fullName>
    </submittedName>
</protein>
<accession>A0A6N8U6E1</accession>